<sequence length="45" mass="5154">MGKRMIGGHALGMLIVVKRKIVMNAWTAQYYDSTCWLQAILSRKN</sequence>
<reference evidence="1 2" key="1">
    <citation type="journal article" date="2007" name="J. Bacteriol.">
        <title>Genome sequence analysis of the emerging human pathogenic acetic acid bacterium Granulibacter bethesdensis.</title>
        <authorList>
            <person name="Greenberg D.E."/>
            <person name="Porcella S.F."/>
            <person name="Zelazny A.M."/>
            <person name="Virtaneva K."/>
            <person name="Sturdevant D.E."/>
            <person name="Kupko J.J.III."/>
            <person name="Barbian K.D."/>
            <person name="Babar A."/>
            <person name="Dorward D.W."/>
            <person name="Holland S.M."/>
        </authorList>
    </citation>
    <scope>NUCLEOTIDE SEQUENCE [LARGE SCALE GENOMIC DNA]</scope>
    <source>
        <strain evidence="2">ATCC BAA-1260 / CGDNIH1</strain>
    </source>
</reference>
<dbReference type="EMBL" id="CP000394">
    <property type="protein sequence ID" value="ASV62383.1"/>
    <property type="molecule type" value="Genomic_DNA"/>
</dbReference>
<gene>
    <name evidence="1" type="ordered locus">GbCGDNIH1_5034</name>
</gene>
<accession>A0A286M2Y4</accession>
<evidence type="ECO:0000313" key="2">
    <source>
        <dbReference type="Proteomes" id="UP000001963"/>
    </source>
</evidence>
<dbReference type="KEGG" id="gbe:GbCGDNIH1_5034"/>
<name>A0A286M2Y4_GRABC</name>
<protein>
    <submittedName>
        <fullName evidence="1">Uncharacterized protein</fullName>
    </submittedName>
</protein>
<proteinExistence type="predicted"/>
<dbReference type="Proteomes" id="UP000001963">
    <property type="component" value="Chromosome"/>
</dbReference>
<keyword evidence="2" id="KW-1185">Reference proteome</keyword>
<organism evidence="1 2">
    <name type="scientific">Granulibacter bethesdensis (strain ATCC BAA-1260 / CGDNIH1)</name>
    <dbReference type="NCBI Taxonomy" id="391165"/>
    <lineage>
        <taxon>Bacteria</taxon>
        <taxon>Pseudomonadati</taxon>
        <taxon>Pseudomonadota</taxon>
        <taxon>Alphaproteobacteria</taxon>
        <taxon>Acetobacterales</taxon>
        <taxon>Acetobacteraceae</taxon>
        <taxon>Granulibacter</taxon>
    </lineage>
</organism>
<evidence type="ECO:0000313" key="1">
    <source>
        <dbReference type="EMBL" id="ASV62383.1"/>
    </source>
</evidence>
<dbReference type="AlphaFoldDB" id="A0A286M2Y4"/>